<name>X0X822_9ZZZZ</name>
<gene>
    <name evidence="2" type="ORF">S01H1_67512</name>
</gene>
<feature type="non-terminal residue" evidence="2">
    <location>
        <position position="1"/>
    </location>
</feature>
<dbReference type="EMBL" id="BARS01044719">
    <property type="protein sequence ID" value="GAG39195.1"/>
    <property type="molecule type" value="Genomic_DNA"/>
</dbReference>
<proteinExistence type="predicted"/>
<evidence type="ECO:0000259" key="1">
    <source>
        <dbReference type="Pfam" id="PF03372"/>
    </source>
</evidence>
<sequence length="165" mass="18027">RMNAAYLPTVEHLTGIALLYRGPAAPMDWRLLTSLQEQTGIVHVNLDHLGRPVHAYGIWMGLSEEDTEQQIKEAVDFIDDHSPATFGGDFNAKMGSPVTDAVEAAGFIDPFTALGIDPAPPTSPAIQPKSRIDFVWLRGLLPSEAWVSESLASDHRMVVVEVELP</sequence>
<feature type="domain" description="Endonuclease/exonuclease/phosphatase" evidence="1">
    <location>
        <begin position="15"/>
        <end position="155"/>
    </location>
</feature>
<dbReference type="GO" id="GO:0003824">
    <property type="term" value="F:catalytic activity"/>
    <property type="evidence" value="ECO:0007669"/>
    <property type="project" value="InterPro"/>
</dbReference>
<organism evidence="2">
    <name type="scientific">marine sediment metagenome</name>
    <dbReference type="NCBI Taxonomy" id="412755"/>
    <lineage>
        <taxon>unclassified sequences</taxon>
        <taxon>metagenomes</taxon>
        <taxon>ecological metagenomes</taxon>
    </lineage>
</organism>
<dbReference type="Pfam" id="PF03372">
    <property type="entry name" value="Exo_endo_phos"/>
    <property type="match status" value="1"/>
</dbReference>
<dbReference type="InterPro" id="IPR005135">
    <property type="entry name" value="Endo/exonuclease/phosphatase"/>
</dbReference>
<dbReference type="InterPro" id="IPR036691">
    <property type="entry name" value="Endo/exonu/phosph_ase_sf"/>
</dbReference>
<evidence type="ECO:0000313" key="2">
    <source>
        <dbReference type="EMBL" id="GAG39195.1"/>
    </source>
</evidence>
<protein>
    <recommendedName>
        <fullName evidence="1">Endonuclease/exonuclease/phosphatase domain-containing protein</fullName>
    </recommendedName>
</protein>
<dbReference type="AlphaFoldDB" id="X0X822"/>
<reference evidence="2" key="1">
    <citation type="journal article" date="2014" name="Front. Microbiol.">
        <title>High frequency of phylogenetically diverse reductive dehalogenase-homologous genes in deep subseafloor sedimentary metagenomes.</title>
        <authorList>
            <person name="Kawai M."/>
            <person name="Futagami T."/>
            <person name="Toyoda A."/>
            <person name="Takaki Y."/>
            <person name="Nishi S."/>
            <person name="Hori S."/>
            <person name="Arai W."/>
            <person name="Tsubouchi T."/>
            <person name="Morono Y."/>
            <person name="Uchiyama I."/>
            <person name="Ito T."/>
            <person name="Fujiyama A."/>
            <person name="Inagaki F."/>
            <person name="Takami H."/>
        </authorList>
    </citation>
    <scope>NUCLEOTIDE SEQUENCE</scope>
    <source>
        <strain evidence="2">Expedition CK06-06</strain>
    </source>
</reference>
<dbReference type="SUPFAM" id="SSF56219">
    <property type="entry name" value="DNase I-like"/>
    <property type="match status" value="1"/>
</dbReference>
<dbReference type="Gene3D" id="3.60.10.10">
    <property type="entry name" value="Endonuclease/exonuclease/phosphatase"/>
    <property type="match status" value="1"/>
</dbReference>
<comment type="caution">
    <text evidence="2">The sequence shown here is derived from an EMBL/GenBank/DDBJ whole genome shotgun (WGS) entry which is preliminary data.</text>
</comment>
<accession>X0X822</accession>